<dbReference type="InterPro" id="IPR036390">
    <property type="entry name" value="WH_DNA-bd_sf"/>
</dbReference>
<evidence type="ECO:0000259" key="7">
    <source>
        <dbReference type="Pfam" id="PF08784"/>
    </source>
</evidence>
<evidence type="ECO:0000256" key="5">
    <source>
        <dbReference type="ARBA" id="ARBA00023242"/>
    </source>
</evidence>
<organism evidence="8 9">
    <name type="scientific">Octopus sinensis</name>
    <name type="common">East Asian common octopus</name>
    <dbReference type="NCBI Taxonomy" id="2607531"/>
    <lineage>
        <taxon>Eukaryota</taxon>
        <taxon>Metazoa</taxon>
        <taxon>Spiralia</taxon>
        <taxon>Lophotrochozoa</taxon>
        <taxon>Mollusca</taxon>
        <taxon>Cephalopoda</taxon>
        <taxon>Coleoidea</taxon>
        <taxon>Octopodiformes</taxon>
        <taxon>Octopoda</taxon>
        <taxon>Incirrata</taxon>
        <taxon>Octopodidae</taxon>
        <taxon>Octopus</taxon>
    </lineage>
</organism>
<feature type="region of interest" description="Disordered" evidence="6">
    <location>
        <begin position="1"/>
        <end position="39"/>
    </location>
</feature>
<keyword evidence="5" id="KW-0539">Nucleus</keyword>
<protein>
    <submittedName>
        <fullName evidence="9">Replication protein A 32 kDa subunit isoform X1</fullName>
    </submittedName>
</protein>
<dbReference type="Gene3D" id="1.10.10.10">
    <property type="entry name" value="Winged helix-like DNA-binding domain superfamily/Winged helix DNA-binding domain"/>
    <property type="match status" value="1"/>
</dbReference>
<dbReference type="GO" id="GO:0003697">
    <property type="term" value="F:single-stranded DNA binding"/>
    <property type="evidence" value="ECO:0007669"/>
    <property type="project" value="TreeGrafter"/>
</dbReference>
<proteinExistence type="inferred from homology"/>
<evidence type="ECO:0000256" key="6">
    <source>
        <dbReference type="SAM" id="MobiDB-lite"/>
    </source>
</evidence>
<dbReference type="KEGG" id="osn:115218625"/>
<sequence>MWSTQGGYDSYNPNQTQGGGGYMSPAGMDPANKDSKSREDKVEYIMPVTISEILNASQNLDEFFSGNIKISQVTFVGLVLSVKELPIRLDYEVGDCTGPSIEVKQYVDNRDDVPENEKIKSLAEKTYVRVSGHIRLVEGKRSIVAFKIIPLTDINELTVHILEVIHSHLMYNSNAHLQNGEKAALTNDYDTSSVGIPGLGHLHNQVHQIIKSCTTEEGCSIDEVIQKLRGVPEQSVKDVINFLSGEGHIYSTISENYFKITDG</sequence>
<evidence type="ECO:0000256" key="1">
    <source>
        <dbReference type="ARBA" id="ARBA00004123"/>
    </source>
</evidence>
<dbReference type="PIRSF" id="PIRSF036949">
    <property type="entry name" value="RPA32"/>
    <property type="match status" value="1"/>
</dbReference>
<keyword evidence="8" id="KW-1185">Reference proteome</keyword>
<dbReference type="InterPro" id="IPR012340">
    <property type="entry name" value="NA-bd_OB-fold"/>
</dbReference>
<keyword evidence="4" id="KW-0238">DNA-binding</keyword>
<dbReference type="FunFam" id="1.10.10.10:FF:000168">
    <property type="entry name" value="Replication protein A 32 kDa subunit"/>
    <property type="match status" value="1"/>
</dbReference>
<dbReference type="AlphaFoldDB" id="A0A6P7T209"/>
<dbReference type="InterPro" id="IPR014646">
    <property type="entry name" value="Rfa2/RPA32"/>
</dbReference>
<gene>
    <name evidence="9" type="primary">LOC115218625</name>
</gene>
<evidence type="ECO:0000313" key="8">
    <source>
        <dbReference type="Proteomes" id="UP000515154"/>
    </source>
</evidence>
<comment type="similarity">
    <text evidence="2">Belongs to the replication factor A protein 2 family.</text>
</comment>
<evidence type="ECO:0000256" key="2">
    <source>
        <dbReference type="ARBA" id="ARBA00007815"/>
    </source>
</evidence>
<dbReference type="Gene3D" id="2.40.50.140">
    <property type="entry name" value="Nucleic acid-binding proteins"/>
    <property type="match status" value="1"/>
</dbReference>
<dbReference type="CDD" id="cd04478">
    <property type="entry name" value="RPA2_DBD_D"/>
    <property type="match status" value="1"/>
</dbReference>
<reference evidence="9" key="1">
    <citation type="submission" date="2025-08" db="UniProtKB">
        <authorList>
            <consortium name="RefSeq"/>
        </authorList>
    </citation>
    <scope>IDENTIFICATION</scope>
</reference>
<evidence type="ECO:0000256" key="4">
    <source>
        <dbReference type="ARBA" id="ARBA00023125"/>
    </source>
</evidence>
<dbReference type="Proteomes" id="UP000515154">
    <property type="component" value="Linkage group LG13"/>
</dbReference>
<dbReference type="InterPro" id="IPR014892">
    <property type="entry name" value="RPA_C"/>
</dbReference>
<dbReference type="Pfam" id="PF08784">
    <property type="entry name" value="RPA_C"/>
    <property type="match status" value="1"/>
</dbReference>
<comment type="subcellular location">
    <subcellularLocation>
        <location evidence="1">Nucleus</location>
    </subcellularLocation>
</comment>
<feature type="domain" description="Replication protein A C-terminal" evidence="7">
    <location>
        <begin position="176"/>
        <end position="255"/>
    </location>
</feature>
<keyword evidence="3" id="KW-0235">DNA replication</keyword>
<dbReference type="SUPFAM" id="SSF50249">
    <property type="entry name" value="Nucleic acid-binding proteins"/>
    <property type="match status" value="1"/>
</dbReference>
<dbReference type="InterPro" id="IPR040260">
    <property type="entry name" value="RFA2-like"/>
</dbReference>
<evidence type="ECO:0000256" key="3">
    <source>
        <dbReference type="ARBA" id="ARBA00022705"/>
    </source>
</evidence>
<feature type="compositionally biased region" description="Polar residues" evidence="6">
    <location>
        <begin position="1"/>
        <end position="16"/>
    </location>
</feature>
<accession>A0A6P7T209</accession>
<dbReference type="GO" id="GO:0000724">
    <property type="term" value="P:double-strand break repair via homologous recombination"/>
    <property type="evidence" value="ECO:0007669"/>
    <property type="project" value="TreeGrafter"/>
</dbReference>
<dbReference type="GO" id="GO:0005662">
    <property type="term" value="C:DNA replication factor A complex"/>
    <property type="evidence" value="ECO:0007669"/>
    <property type="project" value="TreeGrafter"/>
</dbReference>
<dbReference type="SUPFAM" id="SSF46785">
    <property type="entry name" value="Winged helix' DNA-binding domain"/>
    <property type="match status" value="1"/>
</dbReference>
<dbReference type="PANTHER" id="PTHR13989:SF16">
    <property type="entry name" value="REPLICATION PROTEIN A2"/>
    <property type="match status" value="1"/>
</dbReference>
<dbReference type="RefSeq" id="XP_029644392.1">
    <property type="nucleotide sequence ID" value="XM_029788532.2"/>
</dbReference>
<dbReference type="PANTHER" id="PTHR13989">
    <property type="entry name" value="REPLICATION PROTEIN A-RELATED"/>
    <property type="match status" value="1"/>
</dbReference>
<dbReference type="GO" id="GO:0006260">
    <property type="term" value="P:DNA replication"/>
    <property type="evidence" value="ECO:0007669"/>
    <property type="project" value="UniProtKB-KW"/>
</dbReference>
<dbReference type="GO" id="GO:0035861">
    <property type="term" value="C:site of double-strand break"/>
    <property type="evidence" value="ECO:0007669"/>
    <property type="project" value="TreeGrafter"/>
</dbReference>
<dbReference type="GO" id="GO:0000781">
    <property type="term" value="C:chromosome, telomeric region"/>
    <property type="evidence" value="ECO:0007669"/>
    <property type="project" value="TreeGrafter"/>
</dbReference>
<dbReference type="InterPro" id="IPR036388">
    <property type="entry name" value="WH-like_DNA-bd_sf"/>
</dbReference>
<dbReference type="GO" id="GO:0006289">
    <property type="term" value="P:nucleotide-excision repair"/>
    <property type="evidence" value="ECO:0007669"/>
    <property type="project" value="TreeGrafter"/>
</dbReference>
<name>A0A6P7T209_9MOLL</name>
<evidence type="ECO:0000313" key="9">
    <source>
        <dbReference type="RefSeq" id="XP_029644392.1"/>
    </source>
</evidence>